<protein>
    <submittedName>
        <fullName evidence="2">Uncharacterized protein</fullName>
    </submittedName>
</protein>
<dbReference type="Proteomes" id="UP000265618">
    <property type="component" value="Unassembled WGS sequence"/>
</dbReference>
<dbReference type="EMBL" id="BDIP01005730">
    <property type="protein sequence ID" value="GIQ90072.1"/>
    <property type="molecule type" value="Genomic_DNA"/>
</dbReference>
<name>A0A9K3GP07_9EUKA</name>
<reference evidence="2 3" key="1">
    <citation type="journal article" date="2018" name="PLoS ONE">
        <title>The draft genome of Kipferlia bialata reveals reductive genome evolution in fornicate parasites.</title>
        <authorList>
            <person name="Tanifuji G."/>
            <person name="Takabayashi S."/>
            <person name="Kume K."/>
            <person name="Takagi M."/>
            <person name="Nakayama T."/>
            <person name="Kamikawa R."/>
            <person name="Inagaki Y."/>
            <person name="Hashimoto T."/>
        </authorList>
    </citation>
    <scope>NUCLEOTIDE SEQUENCE [LARGE SCALE GENOMIC DNA]</scope>
    <source>
        <strain evidence="2">NY0173</strain>
    </source>
</reference>
<gene>
    <name evidence="2" type="ORF">KIPB_012720</name>
</gene>
<proteinExistence type="predicted"/>
<evidence type="ECO:0000256" key="1">
    <source>
        <dbReference type="SAM" id="MobiDB-lite"/>
    </source>
</evidence>
<comment type="caution">
    <text evidence="2">The sequence shown here is derived from an EMBL/GenBank/DDBJ whole genome shotgun (WGS) entry which is preliminary data.</text>
</comment>
<evidence type="ECO:0000313" key="2">
    <source>
        <dbReference type="EMBL" id="GIQ90072.1"/>
    </source>
</evidence>
<feature type="region of interest" description="Disordered" evidence="1">
    <location>
        <begin position="1"/>
        <end position="29"/>
    </location>
</feature>
<dbReference type="AlphaFoldDB" id="A0A9K3GP07"/>
<keyword evidence="3" id="KW-1185">Reference proteome</keyword>
<sequence>MDSPAKRRQPTEYSEDDEETEVEPDPNQQTFREFLLNMADEMAEKIDDHLEREILFIRKCYEHQMSKDEAFWSAYERGEVELEDMPASVASSKH</sequence>
<evidence type="ECO:0000313" key="3">
    <source>
        <dbReference type="Proteomes" id="UP000265618"/>
    </source>
</evidence>
<organism evidence="2 3">
    <name type="scientific">Kipferlia bialata</name>
    <dbReference type="NCBI Taxonomy" id="797122"/>
    <lineage>
        <taxon>Eukaryota</taxon>
        <taxon>Metamonada</taxon>
        <taxon>Carpediemonas-like organisms</taxon>
        <taxon>Kipferlia</taxon>
    </lineage>
</organism>
<feature type="compositionally biased region" description="Acidic residues" evidence="1">
    <location>
        <begin position="13"/>
        <end position="24"/>
    </location>
</feature>
<accession>A0A9K3GP07</accession>